<keyword evidence="1" id="KW-0812">Transmembrane</keyword>
<keyword evidence="3" id="KW-1185">Reference proteome</keyword>
<dbReference type="Ensembl" id="ENSMMUT00000103580.1">
    <property type="protein sequence ID" value="ENSMMUP00000067125.1"/>
    <property type="gene ID" value="ENSMMUG00000064643.1"/>
</dbReference>
<name>A0A5F7ZR60_MACMU</name>
<dbReference type="InParanoid" id="A0A5F7ZR60"/>
<reference evidence="2" key="2">
    <citation type="submission" date="2019-01" db="EMBL/GenBank/DDBJ databases">
        <authorList>
            <person name="Graves T."/>
            <person name="Eichler E.E."/>
            <person name="Wilson R.K."/>
        </authorList>
    </citation>
    <scope>NUCLEOTIDE SEQUENCE [LARGE SCALE GENOMIC DNA]</scope>
    <source>
        <strain evidence="2">17573</strain>
    </source>
</reference>
<reference evidence="2" key="3">
    <citation type="submission" date="2025-08" db="UniProtKB">
        <authorList>
            <consortium name="Ensembl"/>
        </authorList>
    </citation>
    <scope>IDENTIFICATION</scope>
    <source>
        <strain evidence="2">17573</strain>
    </source>
</reference>
<protein>
    <submittedName>
        <fullName evidence="2">Uncharacterized protein</fullName>
    </submittedName>
</protein>
<dbReference type="PANTHER" id="PTHR12138:SF133">
    <property type="entry name" value="SECRETED PROTEIN"/>
    <property type="match status" value="1"/>
</dbReference>
<organism evidence="2 3">
    <name type="scientific">Macaca mulatta</name>
    <name type="common">Rhesus macaque</name>
    <dbReference type="NCBI Taxonomy" id="9544"/>
    <lineage>
        <taxon>Eukaryota</taxon>
        <taxon>Metazoa</taxon>
        <taxon>Chordata</taxon>
        <taxon>Craniata</taxon>
        <taxon>Vertebrata</taxon>
        <taxon>Euteleostomi</taxon>
        <taxon>Mammalia</taxon>
        <taxon>Eutheria</taxon>
        <taxon>Euarchontoglires</taxon>
        <taxon>Primates</taxon>
        <taxon>Haplorrhini</taxon>
        <taxon>Catarrhini</taxon>
        <taxon>Cercopithecidae</taxon>
        <taxon>Cercopithecinae</taxon>
        <taxon>Macaca</taxon>
    </lineage>
</organism>
<dbReference type="Bgee" id="ENSMMUG00000064643">
    <property type="expression patterns" value="Expressed in dorsolateral prefrontal cortex"/>
</dbReference>
<keyword evidence="1" id="KW-0472">Membrane</keyword>
<dbReference type="AlphaFoldDB" id="A0A5F7ZR60"/>
<dbReference type="PANTHER" id="PTHR12138">
    <property type="entry name" value="PRIMATE-EXPANDED PROTEIN FAMILY"/>
    <property type="match status" value="1"/>
</dbReference>
<reference evidence="2" key="4">
    <citation type="submission" date="2025-09" db="UniProtKB">
        <authorList>
            <consortium name="Ensembl"/>
        </authorList>
    </citation>
    <scope>IDENTIFICATION</scope>
    <source>
        <strain evidence="2">17573</strain>
    </source>
</reference>
<sequence length="133" mass="14481">NILAGQDLKSHLTSSFFVLFCFIFLFHFLRQGLAPSPRLECSSTISDHCNLCLLGSSDSHASASRVAGLMQKYILPCHHTKLISVCLVESGVCYVDQATLEFLASSDRPDLASQGAEITGTRPSTSSFLIVRK</sequence>
<dbReference type="GeneTree" id="ENSGT01150000286943"/>
<dbReference type="Proteomes" id="UP000006718">
    <property type="component" value="Chromosome 16"/>
</dbReference>
<keyword evidence="1" id="KW-1133">Transmembrane helix</keyword>
<feature type="transmembrane region" description="Helical" evidence="1">
    <location>
        <begin position="12"/>
        <end position="29"/>
    </location>
</feature>
<evidence type="ECO:0000313" key="2">
    <source>
        <dbReference type="Ensembl" id="ENSMMUP00000067125.1"/>
    </source>
</evidence>
<dbReference type="PRINTS" id="PR02045">
    <property type="entry name" value="F138DOMAIN"/>
</dbReference>
<evidence type="ECO:0000256" key="1">
    <source>
        <dbReference type="SAM" id="Phobius"/>
    </source>
</evidence>
<accession>A0A5F7ZR60</accession>
<dbReference type="VEuPathDB" id="HostDB:ENSMMUG00000064643"/>
<proteinExistence type="predicted"/>
<evidence type="ECO:0000313" key="3">
    <source>
        <dbReference type="Proteomes" id="UP000006718"/>
    </source>
</evidence>
<reference evidence="3" key="1">
    <citation type="journal article" date="2007" name="Science">
        <title>Evolutionary and biomedical insights from the rhesus macaque genome.</title>
        <authorList>
            <person name="Gibbs R.A."/>
            <person name="Rogers J."/>
            <person name="Katze M.G."/>
            <person name="Bumgarner R."/>
            <person name="Weinstock G.M."/>
            <person name="Mardis E.R."/>
            <person name="Remington K.A."/>
            <person name="Strausberg R.L."/>
            <person name="Venter J.C."/>
            <person name="Wilson R.K."/>
            <person name="Batzer M.A."/>
            <person name="Bustamante C.D."/>
            <person name="Eichler E.E."/>
            <person name="Hahn M.W."/>
            <person name="Hardison R.C."/>
            <person name="Makova K.D."/>
            <person name="Miller W."/>
            <person name="Milosavljevic A."/>
            <person name="Palermo R.E."/>
            <person name="Siepel A."/>
            <person name="Sikela J.M."/>
            <person name="Attaway T."/>
            <person name="Bell S."/>
            <person name="Bernard K.E."/>
            <person name="Buhay C.J."/>
            <person name="Chandrabose M.N."/>
            <person name="Dao M."/>
            <person name="Davis C."/>
            <person name="Delehaunty K.D."/>
            <person name="Ding Y."/>
            <person name="Dinh H.H."/>
            <person name="Dugan-Rocha S."/>
            <person name="Fulton L.A."/>
            <person name="Gabisi R.A."/>
            <person name="Garner T.T."/>
            <person name="Godfrey J."/>
            <person name="Hawes A.C."/>
            <person name="Hernandez J."/>
            <person name="Hines S."/>
            <person name="Holder M."/>
            <person name="Hume J."/>
            <person name="Jhangiani S.N."/>
            <person name="Joshi V."/>
            <person name="Khan Z.M."/>
            <person name="Kirkness E.F."/>
            <person name="Cree A."/>
            <person name="Fowler R.G."/>
            <person name="Lee S."/>
            <person name="Lewis L.R."/>
            <person name="Li Z."/>
            <person name="Liu Y.-S."/>
            <person name="Moore S.M."/>
            <person name="Muzny D."/>
            <person name="Nazareth L.V."/>
            <person name="Ngo D.N."/>
            <person name="Okwuonu G.O."/>
            <person name="Pai G."/>
            <person name="Parker D."/>
            <person name="Paul H.A."/>
            <person name="Pfannkoch C."/>
            <person name="Pohl C.S."/>
            <person name="Rogers Y.-H.C."/>
            <person name="Ruiz S.J."/>
            <person name="Sabo A."/>
            <person name="Santibanez J."/>
            <person name="Schneider B.W."/>
            <person name="Smith S.M."/>
            <person name="Sodergren E."/>
            <person name="Svatek A.F."/>
            <person name="Utterback T.R."/>
            <person name="Vattathil S."/>
            <person name="Warren W."/>
            <person name="White C.S."/>
            <person name="Chinwalla A.T."/>
            <person name="Feng Y."/>
            <person name="Halpern A.L."/>
            <person name="Hillier L.W."/>
            <person name="Huang X."/>
            <person name="Minx P."/>
            <person name="Nelson J.O."/>
            <person name="Pepin K.H."/>
            <person name="Qin X."/>
            <person name="Sutton G.G."/>
            <person name="Venter E."/>
            <person name="Walenz B.P."/>
            <person name="Wallis J.W."/>
            <person name="Worley K.C."/>
            <person name="Yang S.-P."/>
            <person name="Jones S.M."/>
            <person name="Marra M.A."/>
            <person name="Rocchi M."/>
            <person name="Schein J.E."/>
            <person name="Baertsch R."/>
            <person name="Clarke L."/>
            <person name="Csuros M."/>
            <person name="Glasscock J."/>
            <person name="Harris R.A."/>
            <person name="Havlak P."/>
            <person name="Jackson A.R."/>
            <person name="Jiang H."/>
            <person name="Liu Y."/>
            <person name="Messina D.N."/>
            <person name="Shen Y."/>
            <person name="Song H.X.-Z."/>
            <person name="Wylie T."/>
            <person name="Zhang L."/>
            <person name="Birney E."/>
            <person name="Han K."/>
            <person name="Konkel M.K."/>
            <person name="Lee J."/>
            <person name="Smit A.F.A."/>
            <person name="Ullmer B."/>
            <person name="Wang H."/>
            <person name="Xing J."/>
            <person name="Burhans R."/>
            <person name="Cheng Z."/>
            <person name="Karro J.E."/>
            <person name="Ma J."/>
            <person name="Raney B."/>
            <person name="She X."/>
            <person name="Cox M.J."/>
            <person name="Demuth J.P."/>
            <person name="Dumas L.J."/>
            <person name="Han S.-G."/>
            <person name="Hopkins J."/>
            <person name="Karimpour-Fard A."/>
            <person name="Kim Y.H."/>
            <person name="Pollack J.R."/>
            <person name="Vinar T."/>
            <person name="Addo-Quaye C."/>
            <person name="Degenhardt J."/>
            <person name="Denby A."/>
            <person name="Hubisz M.J."/>
            <person name="Indap A."/>
            <person name="Kosiol C."/>
            <person name="Lahn B.T."/>
            <person name="Lawson H.A."/>
            <person name="Marklein A."/>
            <person name="Nielsen R."/>
            <person name="Vallender E.J."/>
            <person name="Clark A.G."/>
            <person name="Ferguson B."/>
            <person name="Hernandez R.D."/>
            <person name="Hirani K."/>
            <person name="Kehrer-Sawatzki H."/>
            <person name="Kolb J."/>
            <person name="Patil S."/>
            <person name="Pu L.-L."/>
            <person name="Ren Y."/>
            <person name="Smith D.G."/>
            <person name="Wheeler D.A."/>
            <person name="Schenck I."/>
            <person name="Ball E.V."/>
            <person name="Chen R."/>
            <person name="Cooper D.N."/>
            <person name="Giardine B."/>
            <person name="Hsu F."/>
            <person name="Kent W.J."/>
            <person name="Lesk A."/>
            <person name="Nelson D.L."/>
            <person name="O'brien W.E."/>
            <person name="Pruefer K."/>
            <person name="Stenson P.D."/>
            <person name="Wallace J.C."/>
            <person name="Ke H."/>
            <person name="Liu X.-M."/>
            <person name="Wang P."/>
            <person name="Xiang A.P."/>
            <person name="Yang F."/>
            <person name="Barber G.P."/>
            <person name="Haussler D."/>
            <person name="Karolchik D."/>
            <person name="Kern A.D."/>
            <person name="Kuhn R.M."/>
            <person name="Smith K.E."/>
            <person name="Zwieg A.S."/>
        </authorList>
    </citation>
    <scope>NUCLEOTIDE SEQUENCE [LARGE SCALE GENOMIC DNA]</scope>
    <source>
        <strain evidence="3">17573</strain>
    </source>
</reference>